<dbReference type="Proteomes" id="UP000474640">
    <property type="component" value="Unassembled WGS sequence"/>
</dbReference>
<evidence type="ECO:0000313" key="1">
    <source>
        <dbReference type="EMBL" id="KAF3276656.1"/>
    </source>
</evidence>
<feature type="non-terminal residue" evidence="1">
    <location>
        <position position="105"/>
    </location>
</feature>
<dbReference type="AlphaFoldDB" id="A0A7C8R6S8"/>
<organism evidence="1 2">
    <name type="scientific">Orbilia oligospora</name>
    <name type="common">Nematode-trapping fungus</name>
    <name type="synonym">Arthrobotrys oligospora</name>
    <dbReference type="NCBI Taxonomy" id="2813651"/>
    <lineage>
        <taxon>Eukaryota</taxon>
        <taxon>Fungi</taxon>
        <taxon>Dikarya</taxon>
        <taxon>Ascomycota</taxon>
        <taxon>Pezizomycotina</taxon>
        <taxon>Orbiliomycetes</taxon>
        <taxon>Orbiliales</taxon>
        <taxon>Orbiliaceae</taxon>
        <taxon>Orbilia</taxon>
    </lineage>
</organism>
<dbReference type="OrthoDB" id="10252687at2759"/>
<name>A0A7C8R6S8_ORBOL</name>
<proteinExistence type="predicted"/>
<evidence type="ECO:0000313" key="2">
    <source>
        <dbReference type="Proteomes" id="UP000474640"/>
    </source>
</evidence>
<reference evidence="1 2" key="1">
    <citation type="submission" date="2020-01" db="EMBL/GenBank/DDBJ databases">
        <authorList>
            <person name="Palmer J.M."/>
        </authorList>
    </citation>
    <scope>NUCLEOTIDE SEQUENCE [LARGE SCALE GENOMIC DNA]</scope>
    <source>
        <strain evidence="1 2">TWF970</strain>
    </source>
</reference>
<comment type="caution">
    <text evidence="1">The sequence shown here is derived from an EMBL/GenBank/DDBJ whole genome shotgun (WGS) entry which is preliminary data.</text>
</comment>
<sequence>MESLIRAWRTAHVDENGKLLASTISLTNTDLEEFAYSTNPARVAEDIFRTLEYENNASRPKITNKTGLEAWAEVYVAYWKVAQALERHDEVDWAQVFVAMKDMTQ</sequence>
<dbReference type="EMBL" id="JAABOJ010000032">
    <property type="protein sequence ID" value="KAF3276656.1"/>
    <property type="molecule type" value="Genomic_DNA"/>
</dbReference>
<accession>A0A7C8R6S8</accession>
<gene>
    <name evidence="1" type="ORF">TWF970_006239</name>
</gene>
<protein>
    <submittedName>
        <fullName evidence="1">Uncharacterized protein</fullName>
    </submittedName>
</protein>